<gene>
    <name evidence="1" type="ORF">SPAPADRAFT_143614</name>
</gene>
<dbReference type="EMBL" id="GL996505">
    <property type="protein sequence ID" value="EGW30293.1"/>
    <property type="molecule type" value="Genomic_DNA"/>
</dbReference>
<reference evidence="1 2" key="1">
    <citation type="journal article" date="2011" name="Proc. Natl. Acad. Sci. U.S.A.">
        <title>Comparative genomics of xylose-fermenting fungi for enhanced biofuel production.</title>
        <authorList>
            <person name="Wohlbach D.J."/>
            <person name="Kuo A."/>
            <person name="Sato T.K."/>
            <person name="Potts K.M."/>
            <person name="Salamov A.A."/>
            <person name="LaButti K.M."/>
            <person name="Sun H."/>
            <person name="Clum A."/>
            <person name="Pangilinan J.L."/>
            <person name="Lindquist E.A."/>
            <person name="Lucas S."/>
            <person name="Lapidus A."/>
            <person name="Jin M."/>
            <person name="Gunawan C."/>
            <person name="Balan V."/>
            <person name="Dale B.E."/>
            <person name="Jeffries T.W."/>
            <person name="Zinkel R."/>
            <person name="Barry K.W."/>
            <person name="Grigoriev I.V."/>
            <person name="Gasch A.P."/>
        </authorList>
    </citation>
    <scope>NUCLEOTIDE SEQUENCE [LARGE SCALE GENOMIC DNA]</scope>
    <source>
        <strain evidence="2">NRRL Y-27907 / 11-Y1</strain>
    </source>
</reference>
<keyword evidence="2" id="KW-1185">Reference proteome</keyword>
<dbReference type="GeneID" id="18870557"/>
<dbReference type="HOGENOM" id="CLU_2348024_0_0_1"/>
<evidence type="ECO:0000313" key="2">
    <source>
        <dbReference type="Proteomes" id="UP000000709"/>
    </source>
</evidence>
<dbReference type="Proteomes" id="UP000000709">
    <property type="component" value="Unassembled WGS sequence"/>
</dbReference>
<dbReference type="OMA" id="QFTENDH"/>
<protein>
    <submittedName>
        <fullName evidence="1">Uncharacterized protein</fullName>
    </submittedName>
</protein>
<dbReference type="eggNOG" id="ENOG502R1XK">
    <property type="taxonomic scope" value="Eukaryota"/>
</dbReference>
<name>G3ATR6_SPAPN</name>
<dbReference type="KEGG" id="spaa:SPAPADRAFT_143614"/>
<dbReference type="InParanoid" id="G3ATR6"/>
<evidence type="ECO:0000313" key="1">
    <source>
        <dbReference type="EMBL" id="EGW30293.1"/>
    </source>
</evidence>
<dbReference type="AlphaFoldDB" id="G3ATR6"/>
<sequence>MNSSTTHHSKHVKIRRDKSTFTVSITLATDALEAIRLAQVKVKSPTKRQRNASTRSSQIEQYNQLVMTEQRRLRYTKRIQGIDLSPTKPSKHVRFTI</sequence>
<organism evidence="2">
    <name type="scientific">Spathaspora passalidarum (strain NRRL Y-27907 / 11-Y1)</name>
    <dbReference type="NCBI Taxonomy" id="619300"/>
    <lineage>
        <taxon>Eukaryota</taxon>
        <taxon>Fungi</taxon>
        <taxon>Dikarya</taxon>
        <taxon>Ascomycota</taxon>
        <taxon>Saccharomycotina</taxon>
        <taxon>Pichiomycetes</taxon>
        <taxon>Debaryomycetaceae</taxon>
        <taxon>Spathaspora</taxon>
    </lineage>
</organism>
<proteinExistence type="predicted"/>
<dbReference type="OrthoDB" id="4016934at2759"/>
<dbReference type="RefSeq" id="XP_007377264.1">
    <property type="nucleotide sequence ID" value="XM_007377202.1"/>
</dbReference>
<accession>G3ATR6</accession>